<gene>
    <name evidence="9" type="ORF">ENK44_09640</name>
</gene>
<dbReference type="GO" id="GO:0005524">
    <property type="term" value="F:ATP binding"/>
    <property type="evidence" value="ECO:0007669"/>
    <property type="project" value="UniProtKB-KW"/>
</dbReference>
<keyword evidence="2" id="KW-0067">ATP-binding</keyword>
<evidence type="ECO:0000259" key="7">
    <source>
        <dbReference type="PROSITE" id="PS50045"/>
    </source>
</evidence>
<reference evidence="9" key="1">
    <citation type="journal article" date="2020" name="mSystems">
        <title>Genome- and Community-Level Interaction Insights into Carbon Utilization and Element Cycling Functions of Hydrothermarchaeota in Hydrothermal Sediment.</title>
        <authorList>
            <person name="Zhou Z."/>
            <person name="Liu Y."/>
            <person name="Xu W."/>
            <person name="Pan J."/>
            <person name="Luo Z.H."/>
            <person name="Li M."/>
        </authorList>
    </citation>
    <scope>NUCLEOTIDE SEQUENCE [LARGE SCALE GENOMIC DNA]</scope>
    <source>
        <strain evidence="9">HyVt-577</strain>
    </source>
</reference>
<dbReference type="InterPro" id="IPR025944">
    <property type="entry name" value="Sigma_54_int_dom_CS"/>
</dbReference>
<protein>
    <submittedName>
        <fullName evidence="9">Sigma-54-dependent Fis family transcriptional regulator</fullName>
    </submittedName>
</protein>
<feature type="domain" description="Response regulatory" evidence="8">
    <location>
        <begin position="4"/>
        <end position="118"/>
    </location>
</feature>
<name>A0A7V4WVJ9_CALAY</name>
<feature type="modified residue" description="4-aspartylphosphate" evidence="6">
    <location>
        <position position="53"/>
    </location>
</feature>
<dbReference type="InterPro" id="IPR009057">
    <property type="entry name" value="Homeodomain-like_sf"/>
</dbReference>
<dbReference type="Gene3D" id="1.10.10.60">
    <property type="entry name" value="Homeodomain-like"/>
    <property type="match status" value="1"/>
</dbReference>
<evidence type="ECO:0000259" key="8">
    <source>
        <dbReference type="PROSITE" id="PS50110"/>
    </source>
</evidence>
<keyword evidence="4" id="KW-0238">DNA-binding</keyword>
<dbReference type="InterPro" id="IPR011006">
    <property type="entry name" value="CheY-like_superfamily"/>
</dbReference>
<dbReference type="PROSITE" id="PS00688">
    <property type="entry name" value="SIGMA54_INTERACT_3"/>
    <property type="match status" value="1"/>
</dbReference>
<evidence type="ECO:0000256" key="4">
    <source>
        <dbReference type="ARBA" id="ARBA00023125"/>
    </source>
</evidence>
<dbReference type="PROSITE" id="PS50045">
    <property type="entry name" value="SIGMA54_INTERACT_4"/>
    <property type="match status" value="1"/>
</dbReference>
<dbReference type="Gene3D" id="1.10.8.60">
    <property type="match status" value="1"/>
</dbReference>
<keyword evidence="1" id="KW-0547">Nucleotide-binding</keyword>
<dbReference type="Gene3D" id="3.40.50.300">
    <property type="entry name" value="P-loop containing nucleotide triphosphate hydrolases"/>
    <property type="match status" value="1"/>
</dbReference>
<organism evidence="9">
    <name type="scientific">Caldithrix abyssi</name>
    <dbReference type="NCBI Taxonomy" id="187145"/>
    <lineage>
        <taxon>Bacteria</taxon>
        <taxon>Pseudomonadati</taxon>
        <taxon>Calditrichota</taxon>
        <taxon>Calditrichia</taxon>
        <taxon>Calditrichales</taxon>
        <taxon>Calditrichaceae</taxon>
        <taxon>Caldithrix</taxon>
    </lineage>
</organism>
<dbReference type="AlphaFoldDB" id="A0A7V4WVJ9"/>
<dbReference type="Pfam" id="PF00072">
    <property type="entry name" value="Response_reg"/>
    <property type="match status" value="1"/>
</dbReference>
<evidence type="ECO:0000256" key="5">
    <source>
        <dbReference type="ARBA" id="ARBA00023163"/>
    </source>
</evidence>
<proteinExistence type="predicted"/>
<dbReference type="Proteomes" id="UP000885779">
    <property type="component" value="Unassembled WGS sequence"/>
</dbReference>
<comment type="caution">
    <text evidence="9">The sequence shown here is derived from an EMBL/GenBank/DDBJ whole genome shotgun (WGS) entry which is preliminary data.</text>
</comment>
<dbReference type="FunFam" id="3.40.50.300:FF:000006">
    <property type="entry name" value="DNA-binding transcriptional regulator NtrC"/>
    <property type="match status" value="1"/>
</dbReference>
<dbReference type="EMBL" id="DRQG01000090">
    <property type="protein sequence ID" value="HGY55953.1"/>
    <property type="molecule type" value="Genomic_DNA"/>
</dbReference>
<keyword evidence="5" id="KW-0804">Transcription</keyword>
<dbReference type="PANTHER" id="PTHR32071">
    <property type="entry name" value="TRANSCRIPTIONAL REGULATORY PROTEIN"/>
    <property type="match status" value="1"/>
</dbReference>
<dbReference type="SMART" id="SM00448">
    <property type="entry name" value="REC"/>
    <property type="match status" value="1"/>
</dbReference>
<feature type="domain" description="Sigma-54 factor interaction" evidence="7">
    <location>
        <begin position="143"/>
        <end position="372"/>
    </location>
</feature>
<dbReference type="CDD" id="cd00009">
    <property type="entry name" value="AAA"/>
    <property type="match status" value="1"/>
</dbReference>
<sequence length="458" mass="52386">MHQQILLVEDEENLSYFIKKSLEKEDYSVSIAHTLKAARHLIKTEFPDLLLLDLNLPDGDGLELYSELKENDYDIPCVIITAHGSIQSAIRAMKSGVDDYVVKPFDMNQLSLLVKNLMQRFKLKNQLNYYRHKAQCGKDHHFFESTVPALQEVQHLARKIAKVPTSTVLIEGPTGSGKEMYARYIHNISAQSSASFIEVNCASLSETLLESELFGYEPGAFTDAKKRKIGLIELAHGGTLFLDEITEMSTHLQAKLLRFIDNLTFKRLGGVSNIKVRVRIIAATNQDIEQLVKEQKFREDLFYRLSMFRLYIPPLSERKEELLLIAQYLIDKISKRLNKRVELSEECHDIILNYPWPGNMRELHNVLERAIILINGNLITPDHLPKDIKLAESSNNNFEAGLQNLGNRSLREYLGSIEKAILEQALKAAGGNQIKTSKLLKEPRHIIRYLVKKHRLDN</sequence>
<dbReference type="Gene3D" id="3.40.50.2300">
    <property type="match status" value="1"/>
</dbReference>
<dbReference type="PROSITE" id="PS00676">
    <property type="entry name" value="SIGMA54_INTERACT_2"/>
    <property type="match status" value="1"/>
</dbReference>
<dbReference type="Pfam" id="PF00158">
    <property type="entry name" value="Sigma54_activat"/>
    <property type="match status" value="1"/>
</dbReference>
<dbReference type="InterPro" id="IPR002078">
    <property type="entry name" value="Sigma_54_int"/>
</dbReference>
<dbReference type="SUPFAM" id="SSF46689">
    <property type="entry name" value="Homeodomain-like"/>
    <property type="match status" value="1"/>
</dbReference>
<evidence type="ECO:0000313" key="9">
    <source>
        <dbReference type="EMBL" id="HGY55953.1"/>
    </source>
</evidence>
<dbReference type="Pfam" id="PF25601">
    <property type="entry name" value="AAA_lid_14"/>
    <property type="match status" value="1"/>
</dbReference>
<dbReference type="SMART" id="SM00382">
    <property type="entry name" value="AAA"/>
    <property type="match status" value="1"/>
</dbReference>
<accession>A0A7V4WVJ9</accession>
<dbReference type="InterPro" id="IPR058031">
    <property type="entry name" value="AAA_lid_NorR"/>
</dbReference>
<dbReference type="PROSITE" id="PS50110">
    <property type="entry name" value="RESPONSE_REGULATORY"/>
    <property type="match status" value="1"/>
</dbReference>
<dbReference type="InterPro" id="IPR027417">
    <property type="entry name" value="P-loop_NTPase"/>
</dbReference>
<dbReference type="GO" id="GO:0006355">
    <property type="term" value="P:regulation of DNA-templated transcription"/>
    <property type="evidence" value="ECO:0007669"/>
    <property type="project" value="InterPro"/>
</dbReference>
<keyword evidence="6" id="KW-0597">Phosphoprotein</keyword>
<dbReference type="GO" id="GO:0000160">
    <property type="term" value="P:phosphorelay signal transduction system"/>
    <property type="evidence" value="ECO:0007669"/>
    <property type="project" value="InterPro"/>
</dbReference>
<evidence type="ECO:0000256" key="3">
    <source>
        <dbReference type="ARBA" id="ARBA00023015"/>
    </source>
</evidence>
<dbReference type="SUPFAM" id="SSF52172">
    <property type="entry name" value="CheY-like"/>
    <property type="match status" value="1"/>
</dbReference>
<dbReference type="GO" id="GO:0003677">
    <property type="term" value="F:DNA binding"/>
    <property type="evidence" value="ECO:0007669"/>
    <property type="project" value="UniProtKB-KW"/>
</dbReference>
<evidence type="ECO:0000256" key="1">
    <source>
        <dbReference type="ARBA" id="ARBA00022741"/>
    </source>
</evidence>
<dbReference type="InterPro" id="IPR003593">
    <property type="entry name" value="AAA+_ATPase"/>
</dbReference>
<evidence type="ECO:0000256" key="2">
    <source>
        <dbReference type="ARBA" id="ARBA00022840"/>
    </source>
</evidence>
<dbReference type="PANTHER" id="PTHR32071:SF113">
    <property type="entry name" value="ALGINATE BIOSYNTHESIS TRANSCRIPTIONAL REGULATORY PROTEIN ALGB"/>
    <property type="match status" value="1"/>
</dbReference>
<evidence type="ECO:0000256" key="6">
    <source>
        <dbReference type="PROSITE-ProRule" id="PRU00169"/>
    </source>
</evidence>
<keyword evidence="3" id="KW-0805">Transcription regulation</keyword>
<dbReference type="InterPro" id="IPR001789">
    <property type="entry name" value="Sig_transdc_resp-reg_receiver"/>
</dbReference>
<dbReference type="SUPFAM" id="SSF52540">
    <property type="entry name" value="P-loop containing nucleoside triphosphate hydrolases"/>
    <property type="match status" value="1"/>
</dbReference>
<dbReference type="InterPro" id="IPR025943">
    <property type="entry name" value="Sigma_54_int_dom_ATP-bd_2"/>
</dbReference>